<protein>
    <submittedName>
        <fullName evidence="2">Uncharacterized protein</fullName>
    </submittedName>
</protein>
<gene>
    <name evidence="2" type="ORF">CVLEPA_LOCUS9464</name>
</gene>
<evidence type="ECO:0000256" key="1">
    <source>
        <dbReference type="SAM" id="MobiDB-lite"/>
    </source>
</evidence>
<name>A0ABP0FHR5_CLALP</name>
<dbReference type="Proteomes" id="UP001642483">
    <property type="component" value="Unassembled WGS sequence"/>
</dbReference>
<accession>A0ABP0FHR5</accession>
<feature type="region of interest" description="Disordered" evidence="1">
    <location>
        <begin position="1"/>
        <end position="39"/>
    </location>
</feature>
<evidence type="ECO:0000313" key="2">
    <source>
        <dbReference type="EMBL" id="CAK8679210.1"/>
    </source>
</evidence>
<feature type="compositionally biased region" description="Basic and acidic residues" evidence="1">
    <location>
        <begin position="1"/>
        <end position="21"/>
    </location>
</feature>
<dbReference type="EMBL" id="CAWYQH010000057">
    <property type="protein sequence ID" value="CAK8679210.1"/>
    <property type="molecule type" value="Genomic_DNA"/>
</dbReference>
<keyword evidence="3" id="KW-1185">Reference proteome</keyword>
<proteinExistence type="predicted"/>
<comment type="caution">
    <text evidence="2">The sequence shown here is derived from an EMBL/GenBank/DDBJ whole genome shotgun (WGS) entry which is preliminary data.</text>
</comment>
<sequence>MEAYKEEWRTLRNSEADREKMPISAAKPKAPKVNPLSIESVPPRRSLTLAEYKKRRGIVTKEN</sequence>
<evidence type="ECO:0000313" key="3">
    <source>
        <dbReference type="Proteomes" id="UP001642483"/>
    </source>
</evidence>
<reference evidence="2 3" key="1">
    <citation type="submission" date="2024-02" db="EMBL/GenBank/DDBJ databases">
        <authorList>
            <person name="Daric V."/>
            <person name="Darras S."/>
        </authorList>
    </citation>
    <scope>NUCLEOTIDE SEQUENCE [LARGE SCALE GENOMIC DNA]</scope>
</reference>
<organism evidence="2 3">
    <name type="scientific">Clavelina lepadiformis</name>
    <name type="common">Light-bulb sea squirt</name>
    <name type="synonym">Ascidia lepadiformis</name>
    <dbReference type="NCBI Taxonomy" id="159417"/>
    <lineage>
        <taxon>Eukaryota</taxon>
        <taxon>Metazoa</taxon>
        <taxon>Chordata</taxon>
        <taxon>Tunicata</taxon>
        <taxon>Ascidiacea</taxon>
        <taxon>Aplousobranchia</taxon>
        <taxon>Clavelinidae</taxon>
        <taxon>Clavelina</taxon>
    </lineage>
</organism>